<dbReference type="FunCoup" id="K3XAI6">
    <property type="interactions" value="283"/>
</dbReference>
<organism evidence="8 9">
    <name type="scientific">Globisporangium ultimum (strain ATCC 200006 / CBS 805.95 / DAOM BR144)</name>
    <name type="common">Pythium ultimum</name>
    <dbReference type="NCBI Taxonomy" id="431595"/>
    <lineage>
        <taxon>Eukaryota</taxon>
        <taxon>Sar</taxon>
        <taxon>Stramenopiles</taxon>
        <taxon>Oomycota</taxon>
        <taxon>Peronosporomycetes</taxon>
        <taxon>Pythiales</taxon>
        <taxon>Pythiaceae</taxon>
        <taxon>Globisporangium</taxon>
    </lineage>
</organism>
<comment type="similarity">
    <text evidence="2">Belongs to the DNA polymerase delta/II small subunit family.</text>
</comment>
<feature type="domain" description="DNA polymerase delta subunit OB-fold" evidence="7">
    <location>
        <begin position="31"/>
        <end position="166"/>
    </location>
</feature>
<dbReference type="InterPro" id="IPR024826">
    <property type="entry name" value="DNA_pol_delta/II_ssu"/>
</dbReference>
<evidence type="ECO:0008006" key="10">
    <source>
        <dbReference type="Google" id="ProtNLM"/>
    </source>
</evidence>
<keyword evidence="3" id="KW-0235">DNA replication</keyword>
<comment type="subcellular location">
    <subcellularLocation>
        <location evidence="1">Nucleus</location>
    </subcellularLocation>
</comment>
<protein>
    <recommendedName>
        <fullName evidence="10">DNA polymerase alpha/delta/epsilon subunit B domain-containing protein</fullName>
    </recommendedName>
</protein>
<keyword evidence="4" id="KW-0539">Nucleus</keyword>
<dbReference type="InParanoid" id="K3XAI6"/>
<evidence type="ECO:0000313" key="9">
    <source>
        <dbReference type="Proteomes" id="UP000019132"/>
    </source>
</evidence>
<reference evidence="9" key="2">
    <citation type="submission" date="2010-04" db="EMBL/GenBank/DDBJ databases">
        <authorList>
            <person name="Buell R."/>
            <person name="Hamilton J."/>
            <person name="Hostetler J."/>
        </authorList>
    </citation>
    <scope>NUCLEOTIDE SEQUENCE [LARGE SCALE GENOMIC DNA]</scope>
    <source>
        <strain evidence="9">DAOM:BR144</strain>
    </source>
</reference>
<reference evidence="9" key="1">
    <citation type="journal article" date="2010" name="Genome Biol.">
        <title>Genome sequence of the necrotrophic plant pathogen Pythium ultimum reveals original pathogenicity mechanisms and effector repertoire.</title>
        <authorList>
            <person name="Levesque C.A."/>
            <person name="Brouwer H."/>
            <person name="Cano L."/>
            <person name="Hamilton J.P."/>
            <person name="Holt C."/>
            <person name="Huitema E."/>
            <person name="Raffaele S."/>
            <person name="Robideau G.P."/>
            <person name="Thines M."/>
            <person name="Win J."/>
            <person name="Zerillo M.M."/>
            <person name="Beakes G.W."/>
            <person name="Boore J.L."/>
            <person name="Busam D."/>
            <person name="Dumas B."/>
            <person name="Ferriera S."/>
            <person name="Fuerstenberg S.I."/>
            <person name="Gachon C.M."/>
            <person name="Gaulin E."/>
            <person name="Govers F."/>
            <person name="Grenville-Briggs L."/>
            <person name="Horner N."/>
            <person name="Hostetler J."/>
            <person name="Jiang R.H."/>
            <person name="Johnson J."/>
            <person name="Krajaejun T."/>
            <person name="Lin H."/>
            <person name="Meijer H.J."/>
            <person name="Moore B."/>
            <person name="Morris P."/>
            <person name="Phuntmart V."/>
            <person name="Puiu D."/>
            <person name="Shetty J."/>
            <person name="Stajich J.E."/>
            <person name="Tripathy S."/>
            <person name="Wawra S."/>
            <person name="van West P."/>
            <person name="Whitty B.R."/>
            <person name="Coutinho P.M."/>
            <person name="Henrissat B."/>
            <person name="Martin F."/>
            <person name="Thomas P.D."/>
            <person name="Tyler B.M."/>
            <person name="De Vries R.P."/>
            <person name="Kamoun S."/>
            <person name="Yandell M."/>
            <person name="Tisserat N."/>
            <person name="Buell C.R."/>
        </authorList>
    </citation>
    <scope>NUCLEOTIDE SEQUENCE</scope>
    <source>
        <strain evidence="9">DAOM:BR144</strain>
    </source>
</reference>
<evidence type="ECO:0000259" key="7">
    <source>
        <dbReference type="Pfam" id="PF18018"/>
    </source>
</evidence>
<dbReference type="Pfam" id="PF18018">
    <property type="entry name" value="DNA_pol_D_N"/>
    <property type="match status" value="1"/>
</dbReference>
<dbReference type="InterPro" id="IPR041863">
    <property type="entry name" value="PolD2_C"/>
</dbReference>
<dbReference type="EnsemblProtists" id="PYU1_T014235">
    <property type="protein sequence ID" value="PYU1_T014235"/>
    <property type="gene ID" value="PYU1_G014205"/>
</dbReference>
<dbReference type="OMA" id="HCILIGT"/>
<evidence type="ECO:0000256" key="4">
    <source>
        <dbReference type="ARBA" id="ARBA00023242"/>
    </source>
</evidence>
<feature type="compositionally biased region" description="Acidic residues" evidence="5">
    <location>
        <begin position="363"/>
        <end position="378"/>
    </location>
</feature>
<dbReference type="VEuPathDB" id="FungiDB:PYU1_G014205"/>
<feature type="domain" description="DNA polymerase alpha/delta/epsilon subunit B" evidence="6">
    <location>
        <begin position="186"/>
        <end position="433"/>
    </location>
</feature>
<evidence type="ECO:0000256" key="2">
    <source>
        <dbReference type="ARBA" id="ARBA00006035"/>
    </source>
</evidence>
<reference evidence="8" key="3">
    <citation type="submission" date="2015-02" db="UniProtKB">
        <authorList>
            <consortium name="EnsemblProtists"/>
        </authorList>
    </citation>
    <scope>IDENTIFICATION</scope>
    <source>
        <strain evidence="8">DAOM BR144</strain>
    </source>
</reference>
<dbReference type="AlphaFoldDB" id="K3XAI6"/>
<evidence type="ECO:0000313" key="8">
    <source>
        <dbReference type="EnsemblProtists" id="PYU1_T014235"/>
    </source>
</evidence>
<dbReference type="InterPro" id="IPR040663">
    <property type="entry name" value="DNA_pol_D_N"/>
</dbReference>
<dbReference type="GO" id="GO:0003677">
    <property type="term" value="F:DNA binding"/>
    <property type="evidence" value="ECO:0007669"/>
    <property type="project" value="InterPro"/>
</dbReference>
<dbReference type="EMBL" id="GL376600">
    <property type="status" value="NOT_ANNOTATED_CDS"/>
    <property type="molecule type" value="Genomic_DNA"/>
</dbReference>
<dbReference type="eggNOG" id="KOG2732">
    <property type="taxonomic scope" value="Eukaryota"/>
</dbReference>
<proteinExistence type="inferred from homology"/>
<dbReference type="PANTHER" id="PTHR10416">
    <property type="entry name" value="DNA POLYMERASE DELTA SUBUNIT 2"/>
    <property type="match status" value="1"/>
</dbReference>
<name>K3XAI6_GLOUD</name>
<dbReference type="STRING" id="431595.K3XAI6"/>
<feature type="region of interest" description="Disordered" evidence="5">
    <location>
        <begin position="359"/>
        <end position="378"/>
    </location>
</feature>
<accession>K3XAI6</accession>
<dbReference type="GO" id="GO:0043625">
    <property type="term" value="C:delta DNA polymerase complex"/>
    <property type="evidence" value="ECO:0007669"/>
    <property type="project" value="TreeGrafter"/>
</dbReference>
<dbReference type="InterPro" id="IPR007185">
    <property type="entry name" value="DNA_pol_a/d/e_bsu"/>
</dbReference>
<dbReference type="HOGENOM" id="CLU_021763_1_0_1"/>
<dbReference type="CDD" id="cd07387">
    <property type="entry name" value="MPP_PolD2_C"/>
    <property type="match status" value="1"/>
</dbReference>
<dbReference type="Proteomes" id="UP000019132">
    <property type="component" value="Unassembled WGS sequence"/>
</dbReference>
<dbReference type="Pfam" id="PF04042">
    <property type="entry name" value="DNA_pol_E_B"/>
    <property type="match status" value="1"/>
</dbReference>
<dbReference type="PANTHER" id="PTHR10416:SF0">
    <property type="entry name" value="DNA POLYMERASE DELTA SUBUNIT 2"/>
    <property type="match status" value="1"/>
</dbReference>
<keyword evidence="9" id="KW-1185">Reference proteome</keyword>
<sequence length="476" mass="52721">METTPTIARRSVEYKPTYQRFVLKQKSYNQQFSHLYVSRLLLLREAITRRINENAASGSDTRKASVLHKIIDLKDGDECIIIGTVLKVLRAKPNLFDALTSEDGVTPLETLGRSLASDDDQLILEDESGRVELIGDINIGQLVTGIVLGVRGRMSARDNGFDVKQIYCPEYPPQHALPERQDSEYVVLVSGLSMGRNADPNPLRSHVLVDYLAGRIGDEQETKFVSQIVRTIVVGNSIETSNGAQSSSRSHDVAAAETTKSNKKSVEELALDAEPMKNMDELLSSLACSMCVDIMPGRTDPSNYTLPQQSFHPCLFPRSSRFASFRAVTNPYEAQIGGVQFFGHSGQPLQSMLQCMTRRPQSDDVEMNGDAKEDEEEAESERALDCLQRCLEWRHAAPTAPDLVACFPMVNEDPFILETCPHVLFAGNQKQFSTRMTTGAKGQQVRVINVPSFAETSTIVLVDLKDLSCFPISISL</sequence>
<dbReference type="Gene3D" id="3.60.21.50">
    <property type="match status" value="1"/>
</dbReference>
<dbReference type="Gene3D" id="2.40.50.430">
    <property type="match status" value="1"/>
</dbReference>
<evidence type="ECO:0000256" key="5">
    <source>
        <dbReference type="SAM" id="MobiDB-lite"/>
    </source>
</evidence>
<evidence type="ECO:0000259" key="6">
    <source>
        <dbReference type="Pfam" id="PF04042"/>
    </source>
</evidence>
<feature type="region of interest" description="Disordered" evidence="5">
    <location>
        <begin position="240"/>
        <end position="263"/>
    </location>
</feature>
<evidence type="ECO:0000256" key="3">
    <source>
        <dbReference type="ARBA" id="ARBA00022705"/>
    </source>
</evidence>
<dbReference type="GO" id="GO:0006271">
    <property type="term" value="P:DNA strand elongation involved in DNA replication"/>
    <property type="evidence" value="ECO:0007669"/>
    <property type="project" value="TreeGrafter"/>
</dbReference>
<evidence type="ECO:0000256" key="1">
    <source>
        <dbReference type="ARBA" id="ARBA00004123"/>
    </source>
</evidence>